<proteinExistence type="predicted"/>
<organism evidence="1 2">
    <name type="scientific">Dendrobium catenatum</name>
    <dbReference type="NCBI Taxonomy" id="906689"/>
    <lineage>
        <taxon>Eukaryota</taxon>
        <taxon>Viridiplantae</taxon>
        <taxon>Streptophyta</taxon>
        <taxon>Embryophyta</taxon>
        <taxon>Tracheophyta</taxon>
        <taxon>Spermatophyta</taxon>
        <taxon>Magnoliopsida</taxon>
        <taxon>Liliopsida</taxon>
        <taxon>Asparagales</taxon>
        <taxon>Orchidaceae</taxon>
        <taxon>Epidendroideae</taxon>
        <taxon>Malaxideae</taxon>
        <taxon>Dendrobiinae</taxon>
        <taxon>Dendrobium</taxon>
    </lineage>
</organism>
<reference evidence="1 2" key="2">
    <citation type="journal article" date="2017" name="Nature">
        <title>The Apostasia genome and the evolution of orchids.</title>
        <authorList>
            <person name="Zhang G.Q."/>
            <person name="Liu K.W."/>
            <person name="Li Z."/>
            <person name="Lohaus R."/>
            <person name="Hsiao Y.Y."/>
            <person name="Niu S.C."/>
            <person name="Wang J.Y."/>
            <person name="Lin Y.C."/>
            <person name="Xu Q."/>
            <person name="Chen L.J."/>
            <person name="Yoshida K."/>
            <person name="Fujiwara S."/>
            <person name="Wang Z.W."/>
            <person name="Zhang Y.Q."/>
            <person name="Mitsuda N."/>
            <person name="Wang M."/>
            <person name="Liu G.H."/>
            <person name="Pecoraro L."/>
            <person name="Huang H.X."/>
            <person name="Xiao X.J."/>
            <person name="Lin M."/>
            <person name="Wu X.Y."/>
            <person name="Wu W.L."/>
            <person name="Chen Y.Y."/>
            <person name="Chang S.B."/>
            <person name="Sakamoto S."/>
            <person name="Ohme-Takagi M."/>
            <person name="Yagi M."/>
            <person name="Zeng S.J."/>
            <person name="Shen C.Y."/>
            <person name="Yeh C.M."/>
            <person name="Luo Y.B."/>
            <person name="Tsai W.C."/>
            <person name="Van de Peer Y."/>
            <person name="Liu Z.J."/>
        </authorList>
    </citation>
    <scope>NUCLEOTIDE SEQUENCE [LARGE SCALE GENOMIC DNA]</scope>
    <source>
        <tissue evidence="1">The whole plant</tissue>
    </source>
</reference>
<accession>A0A2I0VC89</accession>
<keyword evidence="2" id="KW-1185">Reference proteome</keyword>
<evidence type="ECO:0000313" key="2">
    <source>
        <dbReference type="Proteomes" id="UP000233837"/>
    </source>
</evidence>
<dbReference type="Proteomes" id="UP000233837">
    <property type="component" value="Unassembled WGS sequence"/>
</dbReference>
<dbReference type="EMBL" id="KZ503853">
    <property type="protein sequence ID" value="PKU61029.1"/>
    <property type="molecule type" value="Genomic_DNA"/>
</dbReference>
<name>A0A2I0VC89_9ASPA</name>
<sequence length="382" mass="42158">MMSSSSKRGRLATRSSSSSSCRSAWFLSTENVEAYHKYKACKITSSKMLNHAALNFEVLNLFASTTFQFLLTLAFPYNSELLLEFLANLTYTVDNTTFHSFICLQNIEITRANIAQYIGLSTEDGPISKFPNIGVSAFIGDFPLIMAADWGMVKQEKIEGLVVAGAAIGPPSMLAWMGFDLGDSVVATTSPYGVVNCTCSWHRRIYGISLPVFMNAPRPSGSLRVTGRVSNGFVIREGTRPPSRQILVERKGKKVVMEEMVTKKIMEEMRNPVEDRHPPPSGATDGHRISSNAVRILPRPVKGASPPAFGGKRSHMSSRSSSRVNLDPHFIEAADQVAYLRYQMVGITIYLTVNPHILSYPILNLFAHTTLTFLLTLTVPLI</sequence>
<dbReference type="AlphaFoldDB" id="A0A2I0VC89"/>
<gene>
    <name evidence="1" type="ORF">MA16_Dca024298</name>
</gene>
<reference evidence="1 2" key="1">
    <citation type="journal article" date="2016" name="Sci. Rep.">
        <title>The Dendrobium catenatum Lindl. genome sequence provides insights into polysaccharide synthase, floral development and adaptive evolution.</title>
        <authorList>
            <person name="Zhang G.Q."/>
            <person name="Xu Q."/>
            <person name="Bian C."/>
            <person name="Tsai W.C."/>
            <person name="Yeh C.M."/>
            <person name="Liu K.W."/>
            <person name="Yoshida K."/>
            <person name="Zhang L.S."/>
            <person name="Chang S.B."/>
            <person name="Chen F."/>
            <person name="Shi Y."/>
            <person name="Su Y.Y."/>
            <person name="Zhang Y.Q."/>
            <person name="Chen L.J."/>
            <person name="Yin Y."/>
            <person name="Lin M."/>
            <person name="Huang H."/>
            <person name="Deng H."/>
            <person name="Wang Z.W."/>
            <person name="Zhu S.L."/>
            <person name="Zhao X."/>
            <person name="Deng C."/>
            <person name="Niu S.C."/>
            <person name="Huang J."/>
            <person name="Wang M."/>
            <person name="Liu G.H."/>
            <person name="Yang H.J."/>
            <person name="Xiao X.J."/>
            <person name="Hsiao Y.Y."/>
            <person name="Wu W.L."/>
            <person name="Chen Y.Y."/>
            <person name="Mitsuda N."/>
            <person name="Ohme-Takagi M."/>
            <person name="Luo Y.B."/>
            <person name="Van de Peer Y."/>
            <person name="Liu Z.J."/>
        </authorList>
    </citation>
    <scope>NUCLEOTIDE SEQUENCE [LARGE SCALE GENOMIC DNA]</scope>
    <source>
        <tissue evidence="1">The whole plant</tissue>
    </source>
</reference>
<evidence type="ECO:0000313" key="1">
    <source>
        <dbReference type="EMBL" id="PKU61029.1"/>
    </source>
</evidence>
<protein>
    <submittedName>
        <fullName evidence="1">Uncharacterized protein</fullName>
    </submittedName>
</protein>